<proteinExistence type="predicted"/>
<gene>
    <name evidence="2" type="ORF">LTRI10_LOCUS35364</name>
</gene>
<reference evidence="2 3" key="1">
    <citation type="submission" date="2024-04" db="EMBL/GenBank/DDBJ databases">
        <authorList>
            <person name="Fracassetti M."/>
        </authorList>
    </citation>
    <scope>NUCLEOTIDE SEQUENCE [LARGE SCALE GENOMIC DNA]</scope>
</reference>
<dbReference type="AlphaFoldDB" id="A0AAV2F9G2"/>
<keyword evidence="1" id="KW-0732">Signal</keyword>
<feature type="chain" id="PRO_5043494809" evidence="1">
    <location>
        <begin position="16"/>
        <end position="102"/>
    </location>
</feature>
<protein>
    <submittedName>
        <fullName evidence="2">Uncharacterized protein</fullName>
    </submittedName>
</protein>
<name>A0AAV2F9G2_9ROSI</name>
<evidence type="ECO:0000313" key="2">
    <source>
        <dbReference type="EMBL" id="CAL1394894.1"/>
    </source>
</evidence>
<feature type="signal peptide" evidence="1">
    <location>
        <begin position="1"/>
        <end position="15"/>
    </location>
</feature>
<sequence>MTAAKVFAFRFPVLARVMMGLRRVCGRGREEVVKRGLEGIGMGGGNLVVVDGGTGAEAEGAEGCDGGVVGFGGLGIVVARVEGRGSVGRGLMGGGRTRWAMG</sequence>
<evidence type="ECO:0000256" key="1">
    <source>
        <dbReference type="SAM" id="SignalP"/>
    </source>
</evidence>
<evidence type="ECO:0000313" key="3">
    <source>
        <dbReference type="Proteomes" id="UP001497516"/>
    </source>
</evidence>
<dbReference type="EMBL" id="OZ034819">
    <property type="protein sequence ID" value="CAL1394894.1"/>
    <property type="molecule type" value="Genomic_DNA"/>
</dbReference>
<organism evidence="2 3">
    <name type="scientific">Linum trigynum</name>
    <dbReference type="NCBI Taxonomy" id="586398"/>
    <lineage>
        <taxon>Eukaryota</taxon>
        <taxon>Viridiplantae</taxon>
        <taxon>Streptophyta</taxon>
        <taxon>Embryophyta</taxon>
        <taxon>Tracheophyta</taxon>
        <taxon>Spermatophyta</taxon>
        <taxon>Magnoliopsida</taxon>
        <taxon>eudicotyledons</taxon>
        <taxon>Gunneridae</taxon>
        <taxon>Pentapetalae</taxon>
        <taxon>rosids</taxon>
        <taxon>fabids</taxon>
        <taxon>Malpighiales</taxon>
        <taxon>Linaceae</taxon>
        <taxon>Linum</taxon>
    </lineage>
</organism>
<keyword evidence="3" id="KW-1185">Reference proteome</keyword>
<accession>A0AAV2F9G2</accession>
<dbReference type="Proteomes" id="UP001497516">
    <property type="component" value="Chromosome 6"/>
</dbReference>